<dbReference type="Proteomes" id="UP000185612">
    <property type="component" value="Unassembled WGS sequence"/>
</dbReference>
<feature type="active site" description="Nucleophile; methyl group acceptor" evidence="9">
    <location>
        <position position="127"/>
    </location>
</feature>
<dbReference type="Pfam" id="PF01035">
    <property type="entry name" value="DNA_binding_1"/>
    <property type="match status" value="1"/>
</dbReference>
<dbReference type="InterPro" id="IPR023546">
    <property type="entry name" value="MGMT"/>
</dbReference>
<dbReference type="InterPro" id="IPR001497">
    <property type="entry name" value="MethylDNA_cys_MeTrfase_AS"/>
</dbReference>
<evidence type="ECO:0000259" key="10">
    <source>
        <dbReference type="Pfam" id="PF01035"/>
    </source>
</evidence>
<feature type="domain" description="Methylated-DNA-[protein]-cysteine S-methyltransferase DNA binding" evidence="10">
    <location>
        <begin position="77"/>
        <end position="156"/>
    </location>
</feature>
<dbReference type="OrthoDB" id="9811249at2"/>
<dbReference type="GO" id="GO:0006307">
    <property type="term" value="P:DNA alkylation repair"/>
    <property type="evidence" value="ECO:0007669"/>
    <property type="project" value="UniProtKB-UniRule"/>
</dbReference>
<dbReference type="PANTHER" id="PTHR10815">
    <property type="entry name" value="METHYLATED-DNA--PROTEIN-CYSTEINE METHYLTRANSFERASE"/>
    <property type="match status" value="1"/>
</dbReference>
<sequence length="165" mass="17866">MSRRHTRLPSALGELTLVADGSALVGCFFPGQRHDGGPQLLAAEDPVLAAAAQQLTEYFSGQRRVFELPLPPLGESFEERVWALLRDIDYGRTVTYGQIAEQVGGRGYSQRVGQAVGRNPWSIIVPCHRVIGADGSLTGYAGGLHRKRALLELEGVLPSAADRLF</sequence>
<keyword evidence="3 9" id="KW-0963">Cytoplasm</keyword>
<dbReference type="NCBIfam" id="TIGR00589">
    <property type="entry name" value="ogt"/>
    <property type="match status" value="1"/>
</dbReference>
<evidence type="ECO:0000256" key="1">
    <source>
        <dbReference type="ARBA" id="ARBA00001286"/>
    </source>
</evidence>
<comment type="function">
    <text evidence="9">Involved in the cellular defense against the biological effects of O6-methylguanine (O6-MeG) and O4-methylthymine (O4-MeT) in DNA. Repairs the methylated nucleobase in DNA by stoichiometrically transferring the methyl group to a cysteine residue in the enzyme. This is a suicide reaction: the enzyme is irreversibly inactivated.</text>
</comment>
<evidence type="ECO:0000256" key="7">
    <source>
        <dbReference type="ARBA" id="ARBA00023204"/>
    </source>
</evidence>
<dbReference type="PANTHER" id="PTHR10815:SF5">
    <property type="entry name" value="METHYLATED-DNA--PROTEIN-CYSTEINE METHYLTRANSFERASE"/>
    <property type="match status" value="1"/>
</dbReference>
<keyword evidence="4 9" id="KW-0489">Methyltransferase</keyword>
<dbReference type="SUPFAM" id="SSF53155">
    <property type="entry name" value="Methylated DNA-protein cysteine methyltransferase domain"/>
    <property type="match status" value="1"/>
</dbReference>
<dbReference type="InterPro" id="IPR014048">
    <property type="entry name" value="MethylDNA_cys_MeTrfase_DNA-bd"/>
</dbReference>
<dbReference type="InterPro" id="IPR008332">
    <property type="entry name" value="MethylG_MeTrfase_N"/>
</dbReference>
<protein>
    <recommendedName>
        <fullName evidence="9">Methylated-DNA--protein-cysteine methyltransferase</fullName>
        <ecNumber evidence="9">2.1.1.63</ecNumber>
    </recommendedName>
    <alternativeName>
        <fullName evidence="9">6-O-methylguanine-DNA methyltransferase</fullName>
        <shortName evidence="9">MGMT</shortName>
    </alternativeName>
    <alternativeName>
        <fullName evidence="9">O-6-methylguanine-DNA-alkyltransferase</fullName>
    </alternativeName>
</protein>
<dbReference type="GO" id="GO:0003908">
    <property type="term" value="F:methylated-DNA-[protein]-cysteine S-methyltransferase activity"/>
    <property type="evidence" value="ECO:0007669"/>
    <property type="project" value="UniProtKB-UniRule"/>
</dbReference>
<keyword evidence="7 9" id="KW-0234">DNA repair</keyword>
<comment type="catalytic activity">
    <reaction evidence="1 9">
        <text>a 4-O-methyl-thymidine in DNA + L-cysteinyl-[protein] = a thymidine in DNA + S-methyl-L-cysteinyl-[protein]</text>
        <dbReference type="Rhea" id="RHEA:53428"/>
        <dbReference type="Rhea" id="RHEA-COMP:10131"/>
        <dbReference type="Rhea" id="RHEA-COMP:10132"/>
        <dbReference type="Rhea" id="RHEA-COMP:13555"/>
        <dbReference type="Rhea" id="RHEA-COMP:13556"/>
        <dbReference type="ChEBI" id="CHEBI:29950"/>
        <dbReference type="ChEBI" id="CHEBI:82612"/>
        <dbReference type="ChEBI" id="CHEBI:137386"/>
        <dbReference type="ChEBI" id="CHEBI:137387"/>
        <dbReference type="EC" id="2.1.1.63"/>
    </reaction>
</comment>
<keyword evidence="5 9" id="KW-0808">Transferase</keyword>
<dbReference type="FunFam" id="1.10.10.10:FF:000214">
    <property type="entry name" value="Methylated-DNA--protein-cysteine methyltransferase"/>
    <property type="match status" value="1"/>
</dbReference>
<dbReference type="Gene3D" id="1.10.10.10">
    <property type="entry name" value="Winged helix-like DNA-binding domain superfamily/Winged helix DNA-binding domain"/>
    <property type="match status" value="1"/>
</dbReference>
<dbReference type="InterPro" id="IPR036217">
    <property type="entry name" value="MethylDNA_cys_MeTrfase_DNAb"/>
</dbReference>
<name>A0A1Q5PWE3_9ACTO</name>
<evidence type="ECO:0000256" key="4">
    <source>
        <dbReference type="ARBA" id="ARBA00022603"/>
    </source>
</evidence>
<evidence type="ECO:0000256" key="6">
    <source>
        <dbReference type="ARBA" id="ARBA00022763"/>
    </source>
</evidence>
<evidence type="ECO:0000256" key="8">
    <source>
        <dbReference type="ARBA" id="ARBA00049348"/>
    </source>
</evidence>
<keyword evidence="6 9" id="KW-0227">DNA damage</keyword>
<evidence type="ECO:0000259" key="11">
    <source>
        <dbReference type="Pfam" id="PF02870"/>
    </source>
</evidence>
<dbReference type="FunCoup" id="A0A1Q5PWE3">
    <property type="interactions" value="27"/>
</dbReference>
<comment type="subcellular location">
    <subcellularLocation>
        <location evidence="9">Cytoplasm</location>
    </subcellularLocation>
</comment>
<dbReference type="AlphaFoldDB" id="A0A1Q5PWE3"/>
<dbReference type="RefSeq" id="WP_073824280.1">
    <property type="nucleotide sequence ID" value="NZ_MQVS01000005.1"/>
</dbReference>
<proteinExistence type="inferred from homology"/>
<keyword evidence="13" id="KW-1185">Reference proteome</keyword>
<comment type="catalytic activity">
    <reaction evidence="8 9">
        <text>a 6-O-methyl-2'-deoxyguanosine in DNA + L-cysteinyl-[protein] = S-methyl-L-cysteinyl-[protein] + a 2'-deoxyguanosine in DNA</text>
        <dbReference type="Rhea" id="RHEA:24000"/>
        <dbReference type="Rhea" id="RHEA-COMP:10131"/>
        <dbReference type="Rhea" id="RHEA-COMP:10132"/>
        <dbReference type="Rhea" id="RHEA-COMP:11367"/>
        <dbReference type="Rhea" id="RHEA-COMP:11368"/>
        <dbReference type="ChEBI" id="CHEBI:29950"/>
        <dbReference type="ChEBI" id="CHEBI:82612"/>
        <dbReference type="ChEBI" id="CHEBI:85445"/>
        <dbReference type="ChEBI" id="CHEBI:85448"/>
        <dbReference type="EC" id="2.1.1.63"/>
    </reaction>
</comment>
<evidence type="ECO:0000256" key="5">
    <source>
        <dbReference type="ARBA" id="ARBA00022679"/>
    </source>
</evidence>
<dbReference type="EC" id="2.1.1.63" evidence="9"/>
<dbReference type="GO" id="GO:0005737">
    <property type="term" value="C:cytoplasm"/>
    <property type="evidence" value="ECO:0007669"/>
    <property type="project" value="UniProtKB-SubCell"/>
</dbReference>
<dbReference type="GO" id="GO:0032259">
    <property type="term" value="P:methylation"/>
    <property type="evidence" value="ECO:0007669"/>
    <property type="project" value="UniProtKB-KW"/>
</dbReference>
<evidence type="ECO:0000256" key="2">
    <source>
        <dbReference type="ARBA" id="ARBA00008711"/>
    </source>
</evidence>
<dbReference type="STRING" id="52770.BSZ40_06040"/>
<organism evidence="12 13">
    <name type="scientific">Buchananella hordeovulneris</name>
    <dbReference type="NCBI Taxonomy" id="52770"/>
    <lineage>
        <taxon>Bacteria</taxon>
        <taxon>Bacillati</taxon>
        <taxon>Actinomycetota</taxon>
        <taxon>Actinomycetes</taxon>
        <taxon>Actinomycetales</taxon>
        <taxon>Actinomycetaceae</taxon>
        <taxon>Buchananella</taxon>
    </lineage>
</organism>
<dbReference type="SUPFAM" id="SSF46767">
    <property type="entry name" value="Methylated DNA-protein cysteine methyltransferase, C-terminal domain"/>
    <property type="match status" value="1"/>
</dbReference>
<dbReference type="HAMAP" id="MF_00772">
    <property type="entry name" value="OGT"/>
    <property type="match status" value="1"/>
</dbReference>
<dbReference type="InterPro" id="IPR036631">
    <property type="entry name" value="MGMT_N_sf"/>
</dbReference>
<evidence type="ECO:0000313" key="13">
    <source>
        <dbReference type="Proteomes" id="UP000185612"/>
    </source>
</evidence>
<comment type="miscellaneous">
    <text evidence="9">This enzyme catalyzes only one turnover and therefore is not strictly catalytic. According to one definition, an enzyme is a biocatalyst that acts repeatedly and over many reaction cycles.</text>
</comment>
<feature type="domain" description="Methylguanine DNA methyltransferase ribonuclease-like" evidence="11">
    <location>
        <begin position="7"/>
        <end position="72"/>
    </location>
</feature>
<dbReference type="Pfam" id="PF02870">
    <property type="entry name" value="Methyltransf_1N"/>
    <property type="match status" value="1"/>
</dbReference>
<accession>A0A1Q5PWE3</accession>
<comment type="similarity">
    <text evidence="2 9">Belongs to the MGMT family.</text>
</comment>
<gene>
    <name evidence="12" type="ORF">BSZ40_06040</name>
</gene>
<evidence type="ECO:0000256" key="3">
    <source>
        <dbReference type="ARBA" id="ARBA00022490"/>
    </source>
</evidence>
<comment type="caution">
    <text evidence="12">The sequence shown here is derived from an EMBL/GenBank/DDBJ whole genome shotgun (WGS) entry which is preliminary data.</text>
</comment>
<dbReference type="EMBL" id="MQVS01000005">
    <property type="protein sequence ID" value="OKL51710.1"/>
    <property type="molecule type" value="Genomic_DNA"/>
</dbReference>
<dbReference type="InterPro" id="IPR036388">
    <property type="entry name" value="WH-like_DNA-bd_sf"/>
</dbReference>
<dbReference type="Gene3D" id="3.30.160.70">
    <property type="entry name" value="Methylated DNA-protein cysteine methyltransferase domain"/>
    <property type="match status" value="1"/>
</dbReference>
<dbReference type="CDD" id="cd06445">
    <property type="entry name" value="ATase"/>
    <property type="match status" value="1"/>
</dbReference>
<reference evidence="13" key="1">
    <citation type="submission" date="2016-12" db="EMBL/GenBank/DDBJ databases">
        <authorList>
            <person name="Meng X."/>
        </authorList>
    </citation>
    <scope>NUCLEOTIDE SEQUENCE [LARGE SCALE GENOMIC DNA]</scope>
    <source>
        <strain evidence="13">DSM 20732</strain>
    </source>
</reference>
<dbReference type="PROSITE" id="PS00374">
    <property type="entry name" value="MGMT"/>
    <property type="match status" value="1"/>
</dbReference>
<evidence type="ECO:0000256" key="9">
    <source>
        <dbReference type="HAMAP-Rule" id="MF_00772"/>
    </source>
</evidence>
<evidence type="ECO:0000313" key="12">
    <source>
        <dbReference type="EMBL" id="OKL51710.1"/>
    </source>
</evidence>